<evidence type="ECO:0000256" key="8">
    <source>
        <dbReference type="SAM" id="SignalP"/>
    </source>
</evidence>
<evidence type="ECO:0000256" key="6">
    <source>
        <dbReference type="ARBA" id="ARBA00023136"/>
    </source>
</evidence>
<accession>A0AAD2FLS8</accession>
<keyword evidence="3" id="KW-0812">Transmembrane</keyword>
<keyword evidence="6" id="KW-0472">Membrane</keyword>
<evidence type="ECO:0008006" key="11">
    <source>
        <dbReference type="Google" id="ProtNLM"/>
    </source>
</evidence>
<keyword evidence="4" id="KW-0735">Signal-anchor</keyword>
<keyword evidence="5" id="KW-1133">Transmembrane helix</keyword>
<name>A0AAD2FLS8_9STRA</name>
<evidence type="ECO:0000256" key="4">
    <source>
        <dbReference type="ARBA" id="ARBA00022968"/>
    </source>
</evidence>
<gene>
    <name evidence="9" type="ORF">CYCCA115_LOCUS8080</name>
</gene>
<dbReference type="EMBL" id="CAKOGP040001112">
    <property type="protein sequence ID" value="CAJ1942704.1"/>
    <property type="molecule type" value="Genomic_DNA"/>
</dbReference>
<evidence type="ECO:0000313" key="9">
    <source>
        <dbReference type="EMBL" id="CAJ1942704.1"/>
    </source>
</evidence>
<protein>
    <recommendedName>
        <fullName evidence="11">N-acetylgalactosaminide beta-1,3-galactosyltransferase</fullName>
    </recommendedName>
</protein>
<dbReference type="GO" id="GO:0016263">
    <property type="term" value="F:glycoprotein-N-acetylgalactosamine 3-beta-galactosyltransferase activity"/>
    <property type="evidence" value="ECO:0007669"/>
    <property type="project" value="TreeGrafter"/>
</dbReference>
<comment type="subcellular location">
    <subcellularLocation>
        <location evidence="1">Membrane</location>
        <topology evidence="1">Single-pass type II membrane protein</topology>
    </subcellularLocation>
</comment>
<keyword evidence="10" id="KW-1185">Reference proteome</keyword>
<dbReference type="GO" id="GO:0016020">
    <property type="term" value="C:membrane"/>
    <property type="evidence" value="ECO:0007669"/>
    <property type="project" value="UniProtKB-SubCell"/>
</dbReference>
<comment type="similarity">
    <text evidence="2">Belongs to the glycosyltransferase 31 family. Beta3-Gal-T subfamily.</text>
</comment>
<dbReference type="PANTHER" id="PTHR23033:SF14">
    <property type="entry name" value="GLYCOPROTEIN-N-ACETYLGALACTOSAMINE 3-BETA-GALACTOSYLTRANSFERASE 1-RELATED"/>
    <property type="match status" value="1"/>
</dbReference>
<dbReference type="PANTHER" id="PTHR23033">
    <property type="entry name" value="BETA1,3-GALACTOSYLTRANSFERASE"/>
    <property type="match status" value="1"/>
</dbReference>
<reference evidence="9" key="1">
    <citation type="submission" date="2023-08" db="EMBL/GenBank/DDBJ databases">
        <authorList>
            <person name="Audoor S."/>
            <person name="Bilcke G."/>
        </authorList>
    </citation>
    <scope>NUCLEOTIDE SEQUENCE</scope>
</reference>
<feature type="chain" id="PRO_5042103960" description="N-acetylgalactosaminide beta-1,3-galactosyltransferase" evidence="8">
    <location>
        <begin position="23"/>
        <end position="425"/>
    </location>
</feature>
<dbReference type="AlphaFoldDB" id="A0AAD2FLS8"/>
<evidence type="ECO:0000313" key="10">
    <source>
        <dbReference type="Proteomes" id="UP001295423"/>
    </source>
</evidence>
<evidence type="ECO:0000256" key="3">
    <source>
        <dbReference type="ARBA" id="ARBA00022692"/>
    </source>
</evidence>
<sequence length="425" mass="48159">MQGRNFLCVGIALYVSSHFLLQQSFNGGSPLDNNNADFWSWSTLDVPITKTVGQPSKEDEASSTSLVDTTRQHPHAGARFPNGSYGYIADVTMVRQQMLKSLEQNSNQEHTIDVMSYLPLNSEELETVCNSEPREPSLERKAGWRLLRRMKVNETTLPSINLPPGSKLLCAIYTYEKKHKAVKAIGETWGWRCDGFFAASTTTVTDPTEPGLGAIDLPHKGKEEYENMWQKVRSIWAYAYDNYIEDFDYFYLAGDDTHVIVENLRAYLESLGPRAKSEPLYLGHWIPDISGQTGDYFCGGGAGYLLNKKALRMLVKDIFPRCRPKLQTHAEDRTIGECFRKFGILGNRSVDAFGSQLFHGSDPHFISHYKGDKGYYQQVYDFWGKHFGHKTGLAYHLLRGPMKMKRHHAIIYKSCPQGTLLGDLM</sequence>
<evidence type="ECO:0000256" key="7">
    <source>
        <dbReference type="SAM" id="MobiDB-lite"/>
    </source>
</evidence>
<evidence type="ECO:0000256" key="5">
    <source>
        <dbReference type="ARBA" id="ARBA00022989"/>
    </source>
</evidence>
<proteinExistence type="inferred from homology"/>
<keyword evidence="8" id="KW-0732">Signal</keyword>
<dbReference type="InterPro" id="IPR026050">
    <property type="entry name" value="C1GALT1/C1GALT1_chp1"/>
</dbReference>
<evidence type="ECO:0000256" key="1">
    <source>
        <dbReference type="ARBA" id="ARBA00004606"/>
    </source>
</evidence>
<comment type="caution">
    <text evidence="9">The sequence shown here is derived from an EMBL/GenBank/DDBJ whole genome shotgun (WGS) entry which is preliminary data.</text>
</comment>
<evidence type="ECO:0000256" key="2">
    <source>
        <dbReference type="ARBA" id="ARBA00006462"/>
    </source>
</evidence>
<dbReference type="Proteomes" id="UP001295423">
    <property type="component" value="Unassembled WGS sequence"/>
</dbReference>
<organism evidence="9 10">
    <name type="scientific">Cylindrotheca closterium</name>
    <dbReference type="NCBI Taxonomy" id="2856"/>
    <lineage>
        <taxon>Eukaryota</taxon>
        <taxon>Sar</taxon>
        <taxon>Stramenopiles</taxon>
        <taxon>Ochrophyta</taxon>
        <taxon>Bacillariophyta</taxon>
        <taxon>Bacillariophyceae</taxon>
        <taxon>Bacillariophycidae</taxon>
        <taxon>Bacillariales</taxon>
        <taxon>Bacillariaceae</taxon>
        <taxon>Cylindrotheca</taxon>
    </lineage>
</organism>
<dbReference type="Gene3D" id="3.90.550.50">
    <property type="match status" value="1"/>
</dbReference>
<feature type="signal peptide" evidence="8">
    <location>
        <begin position="1"/>
        <end position="22"/>
    </location>
</feature>
<feature type="region of interest" description="Disordered" evidence="7">
    <location>
        <begin position="52"/>
        <end position="81"/>
    </location>
</feature>